<dbReference type="AlphaFoldDB" id="A0A931F0C8"/>
<sequence length="52" mass="5763">MHCRKLLDATERGVKQVEHPRAGTLTFERITMRLPDHPDLSVVLLAAPPSTG</sequence>
<evidence type="ECO:0000259" key="1">
    <source>
        <dbReference type="Pfam" id="PF17765"/>
    </source>
</evidence>
<dbReference type="EMBL" id="JADOGI010000024">
    <property type="protein sequence ID" value="MBF8186203.1"/>
    <property type="molecule type" value="Genomic_DNA"/>
</dbReference>
<gene>
    <name evidence="2" type="ORF">ITP53_10680</name>
</gene>
<organism evidence="2 3">
    <name type="scientific">Nonomuraea cypriaca</name>
    <dbReference type="NCBI Taxonomy" id="1187855"/>
    <lineage>
        <taxon>Bacteria</taxon>
        <taxon>Bacillati</taxon>
        <taxon>Actinomycetota</taxon>
        <taxon>Actinomycetes</taxon>
        <taxon>Streptosporangiales</taxon>
        <taxon>Streptosporangiaceae</taxon>
        <taxon>Nonomuraea</taxon>
    </lineage>
</organism>
<protein>
    <recommendedName>
        <fullName evidence="1">MmyB-like transcription regulator ligand binding domain-containing protein</fullName>
    </recommendedName>
</protein>
<evidence type="ECO:0000313" key="3">
    <source>
        <dbReference type="Proteomes" id="UP000605361"/>
    </source>
</evidence>
<dbReference type="Pfam" id="PF17765">
    <property type="entry name" value="MLTR_LBD"/>
    <property type="match status" value="1"/>
</dbReference>
<evidence type="ECO:0000313" key="2">
    <source>
        <dbReference type="EMBL" id="MBF8186203.1"/>
    </source>
</evidence>
<dbReference type="InterPro" id="IPR041413">
    <property type="entry name" value="MLTR_LBD"/>
</dbReference>
<name>A0A931F0C8_9ACTN</name>
<reference evidence="2" key="1">
    <citation type="submission" date="2020-11" db="EMBL/GenBank/DDBJ databases">
        <title>Whole-genome analyses of Nonomuraea sp. K274.</title>
        <authorList>
            <person name="Veyisoglu A."/>
        </authorList>
    </citation>
    <scope>NUCLEOTIDE SEQUENCE</scope>
    <source>
        <strain evidence="2">K274</strain>
    </source>
</reference>
<comment type="caution">
    <text evidence="2">The sequence shown here is derived from an EMBL/GenBank/DDBJ whole genome shotgun (WGS) entry which is preliminary data.</text>
</comment>
<proteinExistence type="predicted"/>
<feature type="domain" description="MmyB-like transcription regulator ligand binding" evidence="1">
    <location>
        <begin position="9"/>
        <end position="51"/>
    </location>
</feature>
<dbReference type="Proteomes" id="UP000605361">
    <property type="component" value="Unassembled WGS sequence"/>
</dbReference>
<keyword evidence="3" id="KW-1185">Reference proteome</keyword>
<accession>A0A931F0C8</accession>
<dbReference type="Gene3D" id="3.30.450.180">
    <property type="match status" value="1"/>
</dbReference>
<dbReference type="RefSeq" id="WP_195895182.1">
    <property type="nucleotide sequence ID" value="NZ_JADOGI010000024.1"/>
</dbReference>